<dbReference type="InterPro" id="IPR015943">
    <property type="entry name" value="WD40/YVTN_repeat-like_dom_sf"/>
</dbReference>
<keyword evidence="1" id="KW-0677">Repeat</keyword>
<proteinExistence type="predicted"/>
<dbReference type="PANTHER" id="PTHR19871:SF45">
    <property type="entry name" value="NACHT DOMAIN-CONTAINING PROTEIN"/>
    <property type="match status" value="1"/>
</dbReference>
<dbReference type="Gene3D" id="2.130.10.10">
    <property type="entry name" value="YVTN repeat-like/Quinoprotein amine dehydrogenase"/>
    <property type="match status" value="1"/>
</dbReference>
<dbReference type="EMBL" id="VSRR010001962">
    <property type="protein sequence ID" value="MPC28762.1"/>
    <property type="molecule type" value="Genomic_DNA"/>
</dbReference>
<feature type="repeat" description="WD" evidence="2">
    <location>
        <begin position="881"/>
        <end position="899"/>
    </location>
</feature>
<evidence type="ECO:0000256" key="3">
    <source>
        <dbReference type="SAM" id="MobiDB-lite"/>
    </source>
</evidence>
<feature type="region of interest" description="Disordered" evidence="3">
    <location>
        <begin position="1"/>
        <end position="97"/>
    </location>
</feature>
<dbReference type="InterPro" id="IPR027417">
    <property type="entry name" value="P-loop_NTPase"/>
</dbReference>
<evidence type="ECO:0000313" key="6">
    <source>
        <dbReference type="Proteomes" id="UP000324222"/>
    </source>
</evidence>
<dbReference type="AlphaFoldDB" id="A0A5B7E402"/>
<feature type="domain" description="Nephrocystin 3-like N-terminal" evidence="4">
    <location>
        <begin position="248"/>
        <end position="389"/>
    </location>
</feature>
<dbReference type="OrthoDB" id="6134417at2759"/>
<dbReference type="Pfam" id="PF24883">
    <property type="entry name" value="NPHP3_N"/>
    <property type="match status" value="1"/>
</dbReference>
<name>A0A5B7E402_PORTR</name>
<reference evidence="5 6" key="1">
    <citation type="submission" date="2019-05" db="EMBL/GenBank/DDBJ databases">
        <title>Another draft genome of Portunus trituberculatus and its Hox gene families provides insights of decapod evolution.</title>
        <authorList>
            <person name="Jeong J.-H."/>
            <person name="Song I."/>
            <person name="Kim S."/>
            <person name="Choi T."/>
            <person name="Kim D."/>
            <person name="Ryu S."/>
            <person name="Kim W."/>
        </authorList>
    </citation>
    <scope>NUCLEOTIDE SEQUENCE [LARGE SCALE GENOMIC DNA]</scope>
    <source>
        <tissue evidence="5">Muscle</tissue>
    </source>
</reference>
<gene>
    <name evidence="5" type="primary">NWD2_1</name>
    <name evidence="5" type="ORF">E2C01_021973</name>
</gene>
<feature type="compositionally biased region" description="Polar residues" evidence="3">
    <location>
        <begin position="1"/>
        <end position="19"/>
    </location>
</feature>
<dbReference type="InterPro" id="IPR011047">
    <property type="entry name" value="Quinoprotein_ADH-like_sf"/>
</dbReference>
<keyword evidence="6" id="KW-1185">Reference proteome</keyword>
<accession>A0A5B7E402</accession>
<dbReference type="PROSITE" id="PS50082">
    <property type="entry name" value="WD_REPEATS_2"/>
    <property type="match status" value="1"/>
</dbReference>
<dbReference type="Proteomes" id="UP000324222">
    <property type="component" value="Unassembled WGS sequence"/>
</dbReference>
<protein>
    <submittedName>
        <fullName evidence="5">NACHT and WD repeat domain-containing protein 2</fullName>
    </submittedName>
</protein>
<dbReference type="SMART" id="SM00320">
    <property type="entry name" value="WD40"/>
    <property type="match status" value="3"/>
</dbReference>
<dbReference type="PANTHER" id="PTHR19871">
    <property type="entry name" value="BETA TRANSDUCIN-RELATED PROTEIN"/>
    <property type="match status" value="1"/>
</dbReference>
<keyword evidence="2" id="KW-0853">WD repeat</keyword>
<dbReference type="InterPro" id="IPR056884">
    <property type="entry name" value="NPHP3-like_N"/>
</dbReference>
<dbReference type="SUPFAM" id="SSF50998">
    <property type="entry name" value="Quinoprotein alcohol dehydrogenase-like"/>
    <property type="match status" value="1"/>
</dbReference>
<dbReference type="SUPFAM" id="SSF52540">
    <property type="entry name" value="P-loop containing nucleoside triphosphate hydrolases"/>
    <property type="match status" value="1"/>
</dbReference>
<evidence type="ECO:0000256" key="1">
    <source>
        <dbReference type="ARBA" id="ARBA00022737"/>
    </source>
</evidence>
<dbReference type="InterPro" id="IPR052752">
    <property type="entry name" value="NACHT-WD_repeat"/>
</dbReference>
<dbReference type="InterPro" id="IPR001680">
    <property type="entry name" value="WD40_rpt"/>
</dbReference>
<evidence type="ECO:0000259" key="4">
    <source>
        <dbReference type="Pfam" id="PF24883"/>
    </source>
</evidence>
<sequence length="964" mass="108374">MLVYTSSPRHPFSRTSSQHPRAITPVPVRAVSSSTSDRSYDTDSCLSEKGGGANRQTSRPLLSVKIPDNDGSSLSGETHGMTQGEAPGPADVKESPRKTRGVIPHLSHLPDLNKLSDVIRNLVMGNVVYVKPILKPRKICIYTCADLKDTIMERSALMEYVYPKLRLYCMEKGYELNTVDLHWGIPDEHLNDHSLKELCLGQLTTQARDSHIVTVVFLNETFGNALLPRVIEGPDFDQGISSLEVDTDRELFWKWYLNNDSCVPLIMHGEVGCGKSSLIAKAMERCCEWLVDVPLVVRFVGLTPGSSTAEQVLRSIAEQCCALFGEHPAEAAKGVRHMSSFLMHVWSKACKVRPLVIMIDGIDQVKSYGSTSLEWVPRELPENVKLIMTVRDDSEQMRLLQSIIEDRACFLKARALALLLPRACVLCQIPPMTLDEGYSKFEGILKAHHRSVNKEQRDLVSKYIQECPLPLYVEILGRMACHWTGAESQLPLKSTLMEQISMVFDELEETYGKSKWANGVKKPMTGSEEGTEEGKERYVLDQPTKYRGSNMSKISVQPVFSRHNRRKLDELPYQVLQLRGRILEEFVLNFDWVYEKLCGSDTYQVLEDVSLALTNHANNIELVLLKEVLELAAYALGYDGRQFYSQMIDDYRCLVLCGRELRIYNFDEGLFVMKLREVMNQKMPYFGLHDKDHVVALSRSRMYVNMMNLQNGDCVATFKVGEDRFLNSLMVSENGKICVCGDETQKPSALLVWDLELRKLMYDLRIPHHEFITRHAAITKEGHYVSCVCREVDEPAPNFIVVYDLQSGTLFKKWKPGVNIISIAISSAGSCVIVGLEDSKLMAYDLITGNPRWTLKGHTAPPTTIRLDNRGLQCLTYDALGRDRSVRVWDIHTGNSLAVLTPDQAITACEISSDGKAVVMALEGRNEIVTFLLCHQKGVDGHASPKSYGNDTNRGKVFDLSQAG</sequence>
<dbReference type="Gene3D" id="3.40.50.300">
    <property type="entry name" value="P-loop containing nucleotide triphosphate hydrolases"/>
    <property type="match status" value="1"/>
</dbReference>
<feature type="region of interest" description="Disordered" evidence="3">
    <location>
        <begin position="943"/>
        <end position="964"/>
    </location>
</feature>
<comment type="caution">
    <text evidence="5">The sequence shown here is derived from an EMBL/GenBank/DDBJ whole genome shotgun (WGS) entry which is preliminary data.</text>
</comment>
<evidence type="ECO:0000256" key="2">
    <source>
        <dbReference type="PROSITE-ProRule" id="PRU00221"/>
    </source>
</evidence>
<evidence type="ECO:0000313" key="5">
    <source>
        <dbReference type="EMBL" id="MPC28762.1"/>
    </source>
</evidence>
<organism evidence="5 6">
    <name type="scientific">Portunus trituberculatus</name>
    <name type="common">Swimming crab</name>
    <name type="synonym">Neptunus trituberculatus</name>
    <dbReference type="NCBI Taxonomy" id="210409"/>
    <lineage>
        <taxon>Eukaryota</taxon>
        <taxon>Metazoa</taxon>
        <taxon>Ecdysozoa</taxon>
        <taxon>Arthropoda</taxon>
        <taxon>Crustacea</taxon>
        <taxon>Multicrustacea</taxon>
        <taxon>Malacostraca</taxon>
        <taxon>Eumalacostraca</taxon>
        <taxon>Eucarida</taxon>
        <taxon>Decapoda</taxon>
        <taxon>Pleocyemata</taxon>
        <taxon>Brachyura</taxon>
        <taxon>Eubrachyura</taxon>
        <taxon>Portunoidea</taxon>
        <taxon>Portunidae</taxon>
        <taxon>Portuninae</taxon>
        <taxon>Portunus</taxon>
    </lineage>
</organism>